<keyword evidence="4" id="KW-0067">ATP-binding</keyword>
<evidence type="ECO:0000313" key="9">
    <source>
        <dbReference type="Proteomes" id="UP000272117"/>
    </source>
</evidence>
<evidence type="ECO:0000256" key="5">
    <source>
        <dbReference type="ARBA" id="ARBA00038121"/>
    </source>
</evidence>
<dbReference type="Gene3D" id="3.30.230.120">
    <property type="match status" value="1"/>
</dbReference>
<feature type="domain" description="GHMP kinase N-terminal" evidence="6">
    <location>
        <begin position="80"/>
        <end position="169"/>
    </location>
</feature>
<organism evidence="8 9">
    <name type="scientific">Rufibacter latericius</name>
    <dbReference type="NCBI Taxonomy" id="2487040"/>
    <lineage>
        <taxon>Bacteria</taxon>
        <taxon>Pseudomonadati</taxon>
        <taxon>Bacteroidota</taxon>
        <taxon>Cytophagia</taxon>
        <taxon>Cytophagales</taxon>
        <taxon>Hymenobacteraceae</taxon>
        <taxon>Rufibacter</taxon>
    </lineage>
</organism>
<proteinExistence type="inferred from homology"/>
<evidence type="ECO:0000259" key="6">
    <source>
        <dbReference type="Pfam" id="PF00288"/>
    </source>
</evidence>
<dbReference type="Pfam" id="PF08544">
    <property type="entry name" value="GHMP_kinases_C"/>
    <property type="match status" value="1"/>
</dbReference>
<evidence type="ECO:0000256" key="4">
    <source>
        <dbReference type="ARBA" id="ARBA00022840"/>
    </source>
</evidence>
<keyword evidence="1" id="KW-0808">Transferase</keyword>
<dbReference type="PIRSF" id="PIRSF036406">
    <property type="entry name" value="Hept_kin"/>
    <property type="match status" value="1"/>
</dbReference>
<evidence type="ECO:0000256" key="3">
    <source>
        <dbReference type="ARBA" id="ARBA00022777"/>
    </source>
</evidence>
<dbReference type="PANTHER" id="PTHR32463">
    <property type="entry name" value="L-FUCOSE KINASE"/>
    <property type="match status" value="1"/>
</dbReference>
<dbReference type="InterPro" id="IPR020568">
    <property type="entry name" value="Ribosomal_Su5_D2-typ_SF"/>
</dbReference>
<dbReference type="GO" id="GO:0050201">
    <property type="term" value="F:fucokinase activity"/>
    <property type="evidence" value="ECO:0007669"/>
    <property type="project" value="TreeGrafter"/>
</dbReference>
<dbReference type="OrthoDB" id="9812992at2"/>
<dbReference type="Proteomes" id="UP000272117">
    <property type="component" value="Unassembled WGS sequence"/>
</dbReference>
<dbReference type="InterPro" id="IPR001174">
    <property type="entry name" value="HddA/FKP"/>
</dbReference>
<dbReference type="PANTHER" id="PTHR32463:SF0">
    <property type="entry name" value="L-FUCOSE KINASE"/>
    <property type="match status" value="1"/>
</dbReference>
<accession>A0A3M9MUN9</accession>
<dbReference type="AlphaFoldDB" id="A0A3M9MUN9"/>
<protein>
    <submittedName>
        <fullName evidence="8">Dehydrogenase</fullName>
    </submittedName>
</protein>
<reference evidence="8 9" key="1">
    <citation type="submission" date="2018-11" db="EMBL/GenBank/DDBJ databases">
        <title>Rufibacter latericius sp. nov., isolated from water in Baiyang Lake.</title>
        <authorList>
            <person name="Yang Y."/>
        </authorList>
    </citation>
    <scope>NUCLEOTIDE SEQUENCE [LARGE SCALE GENOMIC DNA]</scope>
    <source>
        <strain evidence="8 9">R-22-1c-1</strain>
    </source>
</reference>
<evidence type="ECO:0000256" key="1">
    <source>
        <dbReference type="ARBA" id="ARBA00022679"/>
    </source>
</evidence>
<dbReference type="SUPFAM" id="SSF55060">
    <property type="entry name" value="GHMP Kinase, C-terminal domain"/>
    <property type="match status" value="1"/>
</dbReference>
<dbReference type="Pfam" id="PF00288">
    <property type="entry name" value="GHMP_kinases_N"/>
    <property type="match status" value="1"/>
</dbReference>
<dbReference type="InterPro" id="IPR013750">
    <property type="entry name" value="GHMP_kinase_C_dom"/>
</dbReference>
<dbReference type="SUPFAM" id="SSF54211">
    <property type="entry name" value="Ribosomal protein S5 domain 2-like"/>
    <property type="match status" value="1"/>
</dbReference>
<dbReference type="InterPro" id="IPR006204">
    <property type="entry name" value="GHMP_kinase_N_dom"/>
</dbReference>
<keyword evidence="3" id="KW-0418">Kinase</keyword>
<evidence type="ECO:0000256" key="2">
    <source>
        <dbReference type="ARBA" id="ARBA00022741"/>
    </source>
</evidence>
<feature type="domain" description="GHMP kinase C-terminal" evidence="7">
    <location>
        <begin position="242"/>
        <end position="311"/>
    </location>
</feature>
<dbReference type="InterPro" id="IPR036554">
    <property type="entry name" value="GHMP_kinase_C_sf"/>
</dbReference>
<dbReference type="RefSeq" id="WP_123126284.1">
    <property type="nucleotide sequence ID" value="NZ_RJJD01000003.1"/>
</dbReference>
<dbReference type="InterPro" id="IPR014606">
    <property type="entry name" value="Heptose_7-P_kinase"/>
</dbReference>
<dbReference type="GO" id="GO:0042352">
    <property type="term" value="P:GDP-L-fucose salvage"/>
    <property type="evidence" value="ECO:0007669"/>
    <property type="project" value="TreeGrafter"/>
</dbReference>
<dbReference type="InterPro" id="IPR052203">
    <property type="entry name" value="GHMP_Kinase-Related"/>
</dbReference>
<dbReference type="GO" id="GO:0005524">
    <property type="term" value="F:ATP binding"/>
    <property type="evidence" value="ECO:0007669"/>
    <property type="project" value="UniProtKB-KW"/>
</dbReference>
<gene>
    <name evidence="8" type="ORF">EFB08_07330</name>
</gene>
<sequence length="344" mass="38132">MLIRSKAPLRLGLAGGGTDVSPYSDTYGGAILNATINKFAYATLVPLTTPKVIFKCFDIDKSAVFEEVNYFAIENEDFRLIKGIHNRIKSEFNIDTPLYYQLETFVDAPPGSGLGSSSTLVVAIVAAFAEWLGLPLGEYDIAHLAYSIEREDLGLSGGKQDQYAATFGGFNFMEFHADRVVVNPLRIKEEYIHELEFSLIQYYTGTSRLSSKIIDAQVKNVHNKSVKSIEAMHSLKALAFNMKEALLRGKLDEIGELLHESWISKKNMADEISNPVVDEIYETAIKNGAIGGKISGAGGGGYMMFYVRNSALYPLINKLNQFGGQVERVNFYNQGAITWKTKYI</sequence>
<comment type="similarity">
    <text evidence="5">Belongs to the GHMP kinase family.</text>
</comment>
<dbReference type="PRINTS" id="PR00960">
    <property type="entry name" value="LMBPPROTEIN"/>
</dbReference>
<evidence type="ECO:0000259" key="7">
    <source>
        <dbReference type="Pfam" id="PF08544"/>
    </source>
</evidence>
<dbReference type="EMBL" id="RJJD01000003">
    <property type="protein sequence ID" value="RNI29224.1"/>
    <property type="molecule type" value="Genomic_DNA"/>
</dbReference>
<keyword evidence="9" id="KW-1185">Reference proteome</keyword>
<evidence type="ECO:0000313" key="8">
    <source>
        <dbReference type="EMBL" id="RNI29224.1"/>
    </source>
</evidence>
<comment type="caution">
    <text evidence="8">The sequence shown here is derived from an EMBL/GenBank/DDBJ whole genome shotgun (WGS) entry which is preliminary data.</text>
</comment>
<keyword evidence="2" id="KW-0547">Nucleotide-binding</keyword>
<name>A0A3M9MUN9_9BACT</name>